<dbReference type="AlphaFoldDB" id="A0A1C4CZF4"/>
<gene>
    <name evidence="2" type="ORF">GA0061080_105413</name>
</gene>
<dbReference type="InterPro" id="IPR025391">
    <property type="entry name" value="DUF4123"/>
</dbReference>
<proteinExistence type="predicted"/>
<sequence length="430" mass="50152">MMNNDCNHLSDWIALHSTTHNHLYAVLSGSATSDALTYYGQLDGTCSPEGIWLNTPYQQWYDMMPYIVELSPNSPFLTWINDTTTSNWGWLAFSPFSQQELVAQLKLLTKVKLPDNKEVFFRYWDGHFLAQILAASTNTQKQALLPGLSTLWTNNQVIHFPEPITINNDIIQTLAPEQLSLLADEKQKELRQELKTYLKQKFPKKMRTLGAKYSEQFLNLMMDKIAQYQIPRKDQAKQFLDLAIVLGTHFDTDPMLSRWVKPRLLTVATNTISLIELNDDLSIPFKIAMGENLSTYLTRLQQLLQKPTHSLFEIENEEQVIQFVQDLYPERNQQLAFDTLERFYQQQIPYYQSQLFFDYSSHAVLLAMQFFLGHRIFEDPLYPWASTLMIKNGLLPEKECVERMVTYAKKRVRKEIIMVNNHLRKNNVCS</sequence>
<dbReference type="STRING" id="1798183.GA0061080_105413"/>
<evidence type="ECO:0000313" key="3">
    <source>
        <dbReference type="Proteomes" id="UP000199698"/>
    </source>
</evidence>
<dbReference type="Pfam" id="PF13503">
    <property type="entry name" value="DUF4123"/>
    <property type="match status" value="1"/>
</dbReference>
<dbReference type="Proteomes" id="UP000199698">
    <property type="component" value="Unassembled WGS sequence"/>
</dbReference>
<dbReference type="EMBL" id="FMBA01000054">
    <property type="protein sequence ID" value="SCC24473.1"/>
    <property type="molecule type" value="Genomic_DNA"/>
</dbReference>
<feature type="domain" description="DUF4123" evidence="1">
    <location>
        <begin position="23"/>
        <end position="142"/>
    </location>
</feature>
<reference evidence="3" key="1">
    <citation type="submission" date="2016-08" db="EMBL/GenBank/DDBJ databases">
        <authorList>
            <person name="Varghese N."/>
            <person name="Submissions Spin"/>
        </authorList>
    </citation>
    <scope>NUCLEOTIDE SEQUENCE [LARGE SCALE GENOMIC DNA]</scope>
    <source>
        <strain evidence="3">R-53144</strain>
    </source>
</reference>
<name>A0A1C4CZF4_9GAMM</name>
<protein>
    <recommendedName>
        <fullName evidence="1">DUF4123 domain-containing protein</fullName>
    </recommendedName>
</protein>
<dbReference type="RefSeq" id="WP_091125283.1">
    <property type="nucleotide sequence ID" value="NZ_FMBA01000054.1"/>
</dbReference>
<evidence type="ECO:0000313" key="2">
    <source>
        <dbReference type="EMBL" id="SCC24473.1"/>
    </source>
</evidence>
<organism evidence="2 3">
    <name type="scientific">Gilliamella intestini</name>
    <dbReference type="NCBI Taxonomy" id="1798183"/>
    <lineage>
        <taxon>Bacteria</taxon>
        <taxon>Pseudomonadati</taxon>
        <taxon>Pseudomonadota</taxon>
        <taxon>Gammaproteobacteria</taxon>
        <taxon>Orbales</taxon>
        <taxon>Orbaceae</taxon>
        <taxon>Gilliamella</taxon>
    </lineage>
</organism>
<dbReference type="OrthoDB" id="955748at2"/>
<keyword evidence="3" id="KW-1185">Reference proteome</keyword>
<accession>A0A1C4CZF4</accession>
<evidence type="ECO:0000259" key="1">
    <source>
        <dbReference type="Pfam" id="PF13503"/>
    </source>
</evidence>